<sequence length="226" mass="25881">MHSSTKFSPFEVVYGFNPLIPLDLTPLPIGEIVSLDGKHKAELVKKIHEEARNHILHKNEQAATQANKGRKHVTFEPEDWVWVHFRKERFPTQRISKLNPRGDGPFQVLEKINDNAYKLDLPGEYQVSSTFNVSDLSPFDVGIDSRTNPFEEWGNDRVEPDSEHEDKLHISTGPVTRARAKKLEQALQNLWTRIREEARSSRDEQVDLGLIFVIKSAGPHQYTSGH</sequence>
<dbReference type="PANTHER" id="PTHR35046">
    <property type="entry name" value="ZINC KNUCKLE (CCHC-TYPE) FAMILY PROTEIN"/>
    <property type="match status" value="1"/>
</dbReference>
<gene>
    <name evidence="2" type="ORF">CRG98_039458</name>
</gene>
<dbReference type="EMBL" id="PGOL01003660">
    <property type="protein sequence ID" value="PKI40154.1"/>
    <property type="molecule type" value="Genomic_DNA"/>
</dbReference>
<proteinExistence type="predicted"/>
<protein>
    <recommendedName>
        <fullName evidence="1">Tf2-1-like SH3-like domain-containing protein</fullName>
    </recommendedName>
</protein>
<evidence type="ECO:0000313" key="2">
    <source>
        <dbReference type="EMBL" id="PKI40154.1"/>
    </source>
</evidence>
<evidence type="ECO:0000259" key="1">
    <source>
        <dbReference type="Pfam" id="PF24626"/>
    </source>
</evidence>
<dbReference type="PANTHER" id="PTHR35046:SF9">
    <property type="entry name" value="RNA-DIRECTED DNA POLYMERASE"/>
    <property type="match status" value="1"/>
</dbReference>
<keyword evidence="3" id="KW-1185">Reference proteome</keyword>
<organism evidence="2 3">
    <name type="scientific">Punica granatum</name>
    <name type="common">Pomegranate</name>
    <dbReference type="NCBI Taxonomy" id="22663"/>
    <lineage>
        <taxon>Eukaryota</taxon>
        <taxon>Viridiplantae</taxon>
        <taxon>Streptophyta</taxon>
        <taxon>Embryophyta</taxon>
        <taxon>Tracheophyta</taxon>
        <taxon>Spermatophyta</taxon>
        <taxon>Magnoliopsida</taxon>
        <taxon>eudicotyledons</taxon>
        <taxon>Gunneridae</taxon>
        <taxon>Pentapetalae</taxon>
        <taxon>rosids</taxon>
        <taxon>malvids</taxon>
        <taxon>Myrtales</taxon>
        <taxon>Lythraceae</taxon>
        <taxon>Punica</taxon>
    </lineage>
</organism>
<dbReference type="AlphaFoldDB" id="A0A2I0I825"/>
<name>A0A2I0I825_PUNGR</name>
<dbReference type="STRING" id="22663.A0A2I0I825"/>
<reference evidence="2 3" key="1">
    <citation type="submission" date="2017-11" db="EMBL/GenBank/DDBJ databases">
        <title>De-novo sequencing of pomegranate (Punica granatum L.) genome.</title>
        <authorList>
            <person name="Akparov Z."/>
            <person name="Amiraslanov A."/>
            <person name="Hajiyeva S."/>
            <person name="Abbasov M."/>
            <person name="Kaur K."/>
            <person name="Hamwieh A."/>
            <person name="Solovyev V."/>
            <person name="Salamov A."/>
            <person name="Braich B."/>
            <person name="Kosarev P."/>
            <person name="Mahmoud A."/>
            <person name="Hajiyev E."/>
            <person name="Babayeva S."/>
            <person name="Izzatullayeva V."/>
            <person name="Mammadov A."/>
            <person name="Mammadov A."/>
            <person name="Sharifova S."/>
            <person name="Ojaghi J."/>
            <person name="Eynullazada K."/>
            <person name="Bayramov B."/>
            <person name="Abdulazimova A."/>
            <person name="Shahmuradov I."/>
        </authorList>
    </citation>
    <scope>NUCLEOTIDE SEQUENCE [LARGE SCALE GENOMIC DNA]</scope>
    <source>
        <strain evidence="3">cv. AG2017</strain>
        <tissue evidence="2">Leaf</tissue>
    </source>
</reference>
<accession>A0A2I0I825</accession>
<dbReference type="Proteomes" id="UP000233551">
    <property type="component" value="Unassembled WGS sequence"/>
</dbReference>
<evidence type="ECO:0000313" key="3">
    <source>
        <dbReference type="Proteomes" id="UP000233551"/>
    </source>
</evidence>
<dbReference type="Pfam" id="PF24626">
    <property type="entry name" value="SH3_Tf2-1"/>
    <property type="match status" value="1"/>
</dbReference>
<dbReference type="InterPro" id="IPR056924">
    <property type="entry name" value="SH3_Tf2-1"/>
</dbReference>
<comment type="caution">
    <text evidence="2">The sequence shown here is derived from an EMBL/GenBank/DDBJ whole genome shotgun (WGS) entry which is preliminary data.</text>
</comment>
<feature type="domain" description="Tf2-1-like SH3-like" evidence="1">
    <location>
        <begin position="79"/>
        <end position="139"/>
    </location>
</feature>